<dbReference type="PANTHER" id="PTHR48098">
    <property type="entry name" value="ENTEROCHELIN ESTERASE-RELATED"/>
    <property type="match status" value="1"/>
</dbReference>
<gene>
    <name evidence="1" type="ORF">EZS27_011608</name>
</gene>
<organism evidence="1">
    <name type="scientific">termite gut metagenome</name>
    <dbReference type="NCBI Taxonomy" id="433724"/>
    <lineage>
        <taxon>unclassified sequences</taxon>
        <taxon>metagenomes</taxon>
        <taxon>organismal metagenomes</taxon>
    </lineage>
</organism>
<dbReference type="PANTHER" id="PTHR48098:SF3">
    <property type="entry name" value="IRON(III) ENTEROBACTIN ESTERASE"/>
    <property type="match status" value="1"/>
</dbReference>
<dbReference type="InterPro" id="IPR050583">
    <property type="entry name" value="Mycobacterial_A85_antigen"/>
</dbReference>
<accession>A0A5J4S436</accession>
<dbReference type="Gene3D" id="3.40.50.1820">
    <property type="entry name" value="alpha/beta hydrolase"/>
    <property type="match status" value="1"/>
</dbReference>
<dbReference type="Pfam" id="PF00756">
    <property type="entry name" value="Esterase"/>
    <property type="match status" value="1"/>
</dbReference>
<protein>
    <recommendedName>
        <fullName evidence="2">Esterase</fullName>
    </recommendedName>
</protein>
<dbReference type="EMBL" id="SNRY01000453">
    <property type="protein sequence ID" value="KAA6340538.1"/>
    <property type="molecule type" value="Genomic_DNA"/>
</dbReference>
<dbReference type="SUPFAM" id="SSF53474">
    <property type="entry name" value="alpha/beta-Hydrolases"/>
    <property type="match status" value="1"/>
</dbReference>
<dbReference type="AlphaFoldDB" id="A0A5J4S436"/>
<reference evidence="1" key="1">
    <citation type="submission" date="2019-03" db="EMBL/GenBank/DDBJ databases">
        <title>Single cell metagenomics reveals metabolic interactions within the superorganism composed of flagellate Streblomastix strix and complex community of Bacteroidetes bacteria on its surface.</title>
        <authorList>
            <person name="Treitli S.C."/>
            <person name="Kolisko M."/>
            <person name="Husnik F."/>
            <person name="Keeling P."/>
            <person name="Hampl V."/>
        </authorList>
    </citation>
    <scope>NUCLEOTIDE SEQUENCE</scope>
    <source>
        <strain evidence="1">STM</strain>
    </source>
</reference>
<name>A0A5J4S436_9ZZZZ</name>
<proteinExistence type="predicted"/>
<evidence type="ECO:0008006" key="2">
    <source>
        <dbReference type="Google" id="ProtNLM"/>
    </source>
</evidence>
<sequence length="249" mass="29833">MQISYHNNYSYKLDKYMEYKIYGYKGKPVLVFPTSNGRFYQYEEFGMIHALAGFIDDGKIQLWTVDGMDWETFFSNSWDKIACMKRHEQYFNYLNEEMIPAILQENKENNGGNGQQILLTGCSMGAYHSTNFYFRYPWFIDTVIALSGVYSTNYFFGDYKPVEIYLNSPIDYLKVDQDIYYMDRFGRSKLIFCCGHGAYEEPMLHETYELKSVFEKKNIPAWFDFWGSESKHDWDWWKKQIVYFMEKVT</sequence>
<evidence type="ECO:0000313" key="1">
    <source>
        <dbReference type="EMBL" id="KAA6340538.1"/>
    </source>
</evidence>
<dbReference type="InterPro" id="IPR000801">
    <property type="entry name" value="Esterase-like"/>
</dbReference>
<comment type="caution">
    <text evidence="1">The sequence shown here is derived from an EMBL/GenBank/DDBJ whole genome shotgun (WGS) entry which is preliminary data.</text>
</comment>
<dbReference type="InterPro" id="IPR029058">
    <property type="entry name" value="AB_hydrolase_fold"/>
</dbReference>